<dbReference type="RefSeq" id="WP_377566913.1">
    <property type="nucleotide sequence ID" value="NZ_JBHTMP010000003.1"/>
</dbReference>
<evidence type="ECO:0000313" key="4">
    <source>
        <dbReference type="Proteomes" id="UP001597260"/>
    </source>
</evidence>
<dbReference type="Proteomes" id="UP001597260">
    <property type="component" value="Unassembled WGS sequence"/>
</dbReference>
<keyword evidence="2" id="KW-0812">Transmembrane</keyword>
<evidence type="ECO:0000256" key="1">
    <source>
        <dbReference type="SAM" id="MobiDB-lite"/>
    </source>
</evidence>
<evidence type="ECO:0000256" key="2">
    <source>
        <dbReference type="SAM" id="Phobius"/>
    </source>
</evidence>
<evidence type="ECO:0000313" key="3">
    <source>
        <dbReference type="EMBL" id="MFD1320184.1"/>
    </source>
</evidence>
<feature type="region of interest" description="Disordered" evidence="1">
    <location>
        <begin position="33"/>
        <end position="75"/>
    </location>
</feature>
<protein>
    <submittedName>
        <fullName evidence="3">Uncharacterized protein</fullName>
    </submittedName>
</protein>
<proteinExistence type="predicted"/>
<feature type="transmembrane region" description="Helical" evidence="2">
    <location>
        <begin position="79"/>
        <end position="102"/>
    </location>
</feature>
<organism evidence="3 4">
    <name type="scientific">Micromonospora sonneratiae</name>
    <dbReference type="NCBI Taxonomy" id="1184706"/>
    <lineage>
        <taxon>Bacteria</taxon>
        <taxon>Bacillati</taxon>
        <taxon>Actinomycetota</taxon>
        <taxon>Actinomycetes</taxon>
        <taxon>Micromonosporales</taxon>
        <taxon>Micromonosporaceae</taxon>
        <taxon>Micromonospora</taxon>
    </lineage>
</organism>
<comment type="caution">
    <text evidence="3">The sequence shown here is derived from an EMBL/GenBank/DDBJ whole genome shotgun (WGS) entry which is preliminary data.</text>
</comment>
<feature type="compositionally biased region" description="Low complexity" evidence="1">
    <location>
        <begin position="36"/>
        <end position="56"/>
    </location>
</feature>
<name>A0ABW3Y6V0_9ACTN</name>
<reference evidence="4" key="1">
    <citation type="journal article" date="2019" name="Int. J. Syst. Evol. Microbiol.">
        <title>The Global Catalogue of Microorganisms (GCM) 10K type strain sequencing project: providing services to taxonomists for standard genome sequencing and annotation.</title>
        <authorList>
            <consortium name="The Broad Institute Genomics Platform"/>
            <consortium name="The Broad Institute Genome Sequencing Center for Infectious Disease"/>
            <person name="Wu L."/>
            <person name="Ma J."/>
        </authorList>
    </citation>
    <scope>NUCLEOTIDE SEQUENCE [LARGE SCALE GENOMIC DNA]</scope>
    <source>
        <strain evidence="4">JCM 31037</strain>
    </source>
</reference>
<feature type="region of interest" description="Disordered" evidence="1">
    <location>
        <begin position="107"/>
        <end position="181"/>
    </location>
</feature>
<keyword evidence="2" id="KW-1133">Transmembrane helix</keyword>
<feature type="compositionally biased region" description="Low complexity" evidence="1">
    <location>
        <begin position="64"/>
        <end position="75"/>
    </location>
</feature>
<feature type="compositionally biased region" description="Polar residues" evidence="1">
    <location>
        <begin position="122"/>
        <end position="143"/>
    </location>
</feature>
<sequence>MNDAPALITAIAGLVTALVPLYDIWLNNRRKPLGRGDPTPDGPATGTPTSGTPEAGNPSGTGTPSAARRPAGPGRRLPIAARMGLLSLAVLLLVAAVGQYFWPRPPRDEAGSAGPSPAAVTGSATPLSSTPEGQPSDPSSTVLPTTETTPVAGGGPAPGTTTRNPPGAPAQPGPAGECPSGAVGIVIGDTADGTKVNSRVIVQITMPGYIPHDDPGAVWFFVRNPAKAYFPAYRAAIRTQDTWMLNGVQLGRDQRNLDRGTWQVQAIYLYADDHRQLEAEMSAGHWNNGRPSLPANHVPLKNVVTVQRTC</sequence>
<accession>A0ABW3Y6V0</accession>
<keyword evidence="2" id="KW-0472">Membrane</keyword>
<keyword evidence="4" id="KW-1185">Reference proteome</keyword>
<gene>
    <name evidence="3" type="ORF">ACFQ4H_03670</name>
</gene>
<feature type="transmembrane region" description="Helical" evidence="2">
    <location>
        <begin position="6"/>
        <end position="25"/>
    </location>
</feature>
<dbReference type="EMBL" id="JBHTMP010000003">
    <property type="protein sequence ID" value="MFD1320184.1"/>
    <property type="molecule type" value="Genomic_DNA"/>
</dbReference>